<feature type="transmembrane region" description="Helical" evidence="2">
    <location>
        <begin position="112"/>
        <end position="131"/>
    </location>
</feature>
<reference evidence="3 4" key="1">
    <citation type="submission" date="2016-07" db="EMBL/GenBank/DDBJ databases">
        <title>Pervasive Adenine N6-methylation of Active Genes in Fungi.</title>
        <authorList>
            <consortium name="DOE Joint Genome Institute"/>
            <person name="Mondo S.J."/>
            <person name="Dannebaum R.O."/>
            <person name="Kuo R.C."/>
            <person name="Labutti K."/>
            <person name="Haridas S."/>
            <person name="Kuo A."/>
            <person name="Salamov A."/>
            <person name="Ahrendt S.R."/>
            <person name="Lipzen A."/>
            <person name="Sullivan W."/>
            <person name="Andreopoulos W.B."/>
            <person name="Clum A."/>
            <person name="Lindquist E."/>
            <person name="Daum C."/>
            <person name="Ramamoorthy G.K."/>
            <person name="Gryganskyi A."/>
            <person name="Culley D."/>
            <person name="Magnuson J.K."/>
            <person name="James T.Y."/>
            <person name="O'Malley M.A."/>
            <person name="Stajich J.E."/>
            <person name="Spatafora J.W."/>
            <person name="Visel A."/>
            <person name="Grigoriev I.V."/>
        </authorList>
    </citation>
    <scope>NUCLEOTIDE SEQUENCE [LARGE SCALE GENOMIC DNA]</scope>
    <source>
        <strain evidence="3 4">NRRL 3116</strain>
    </source>
</reference>
<evidence type="ECO:0000256" key="2">
    <source>
        <dbReference type="SAM" id="Phobius"/>
    </source>
</evidence>
<dbReference type="RefSeq" id="XP_021879666.1">
    <property type="nucleotide sequence ID" value="XM_022028929.1"/>
</dbReference>
<feature type="region of interest" description="Disordered" evidence="1">
    <location>
        <begin position="519"/>
        <end position="538"/>
    </location>
</feature>
<gene>
    <name evidence="3" type="ORF">BCR41DRAFT_398020</name>
</gene>
<feature type="region of interest" description="Disordered" evidence="1">
    <location>
        <begin position="823"/>
        <end position="863"/>
    </location>
</feature>
<organism evidence="3 4">
    <name type="scientific">Lobosporangium transversale</name>
    <dbReference type="NCBI Taxonomy" id="64571"/>
    <lineage>
        <taxon>Eukaryota</taxon>
        <taxon>Fungi</taxon>
        <taxon>Fungi incertae sedis</taxon>
        <taxon>Mucoromycota</taxon>
        <taxon>Mortierellomycotina</taxon>
        <taxon>Mortierellomycetes</taxon>
        <taxon>Mortierellales</taxon>
        <taxon>Mortierellaceae</taxon>
        <taxon>Lobosporangium</taxon>
    </lineage>
</organism>
<keyword evidence="2" id="KW-0812">Transmembrane</keyword>
<evidence type="ECO:0000313" key="3">
    <source>
        <dbReference type="EMBL" id="ORZ11351.1"/>
    </source>
</evidence>
<feature type="region of interest" description="Disordered" evidence="1">
    <location>
        <begin position="588"/>
        <end position="625"/>
    </location>
</feature>
<dbReference type="Proteomes" id="UP000193648">
    <property type="component" value="Unassembled WGS sequence"/>
</dbReference>
<dbReference type="InParanoid" id="A0A1Y2GI02"/>
<evidence type="ECO:0000313" key="4">
    <source>
        <dbReference type="Proteomes" id="UP000193648"/>
    </source>
</evidence>
<sequence>MSTDPQYEHISSHSEKCLSGPMPTLHPQYLHHQQRHLQIPLQHQQQGRLQSENAQENNNELYRGVDGLLCINRAADLVVHGSIVVVSAYAFGSAISIALFESNHKYTPATAFFLFLVMDLSFVTASIYARLGWWGRTPAGMEQFRKCMQARLPTSDGADLKAQQQPKAYKWTVSSAVFLIADKPRLWIQTGVAALCFLAASMQWYKFQNAYKCKGPPVAFQFPCSTAKGAIASTFLVGFMWTAWFGWWLYQVRRYKQTIVMPSGHDKIEQGQQGDIWISMPDDRNNVGRMREGSSLSQDIVNPSEKTQSACQLNPSQKYQASQARASPSPLSTKNKTRQSIASGTSTESTLGLGIGIYGESIIDGIDLSLTQTENNQYNSNSSGSNNSQDSSDDDIIAMKMNPSDTATATRAIPGDSMREATGYNSSIGHIKHHVYSTSLSNINHVCSLEPGISPSDAGHVGRARRNSISSVRLRDHARIFNDSNSNIHGGYCNRGTPLIHSGSCDIIGGRGLSWNRPINSSKSLSPGSTTPTTPLSRGEMGYLGAGTMRVLNNASRSVSMGHIAAFNNMNANGSTMASVTITGSVASSPHGSPAFDLPVTSGSTRSHQPTSSFSGSNSSGGRSLSYYPSSLAEAETAEQSMDEHLKAIRRRSFIADLESTSKDLMSITDSMFAPGSPVSAAPARTGSFRMSFSSPNLTAYRRRSSLGMISVLNPLVTSLVGSDASSTPSSNASSSCSITDSGNLNESKDDILSFDLKQRCAQAVSAEELLRSEYGDLYFSLPKSRSDILVNSPLESSNPSLGFNSATTATGLPLNLILSRSRSHSASSASTSRTNSSGESDSSHLTSLSNEKSRAIPQHMRPPRIVLNRVLIGGCAAQTKDEKLQQHLQKKPQQPQQQEDRQGVLH</sequence>
<protein>
    <submittedName>
        <fullName evidence="3">Uncharacterized protein</fullName>
    </submittedName>
</protein>
<feature type="transmembrane region" description="Helical" evidence="2">
    <location>
        <begin position="77"/>
        <end position="100"/>
    </location>
</feature>
<feature type="region of interest" description="Disordered" evidence="1">
    <location>
        <begin position="374"/>
        <end position="396"/>
    </location>
</feature>
<feature type="compositionally biased region" description="Basic and acidic residues" evidence="1">
    <location>
        <begin position="1"/>
        <end position="16"/>
    </location>
</feature>
<feature type="transmembrane region" description="Helical" evidence="2">
    <location>
        <begin position="226"/>
        <end position="250"/>
    </location>
</feature>
<keyword evidence="2" id="KW-0472">Membrane</keyword>
<feature type="region of interest" description="Disordered" evidence="1">
    <location>
        <begin position="272"/>
        <end position="347"/>
    </location>
</feature>
<feature type="compositionally biased region" description="Low complexity" evidence="1">
    <location>
        <begin position="825"/>
        <end position="841"/>
    </location>
</feature>
<proteinExistence type="predicted"/>
<feature type="compositionally biased region" description="Low complexity" evidence="1">
    <location>
        <begin position="612"/>
        <end position="625"/>
    </location>
</feature>
<keyword evidence="2" id="KW-1133">Transmembrane helix</keyword>
<feature type="region of interest" description="Disordered" evidence="1">
    <location>
        <begin position="1"/>
        <end position="20"/>
    </location>
</feature>
<feature type="compositionally biased region" description="Low complexity" evidence="1">
    <location>
        <begin position="521"/>
        <end position="537"/>
    </location>
</feature>
<feature type="region of interest" description="Disordered" evidence="1">
    <location>
        <begin position="882"/>
        <end position="907"/>
    </location>
</feature>
<feature type="compositionally biased region" description="Low complexity" evidence="1">
    <location>
        <begin position="375"/>
        <end position="390"/>
    </location>
</feature>
<dbReference type="EMBL" id="MCFF01000028">
    <property type="protein sequence ID" value="ORZ11351.1"/>
    <property type="molecule type" value="Genomic_DNA"/>
</dbReference>
<dbReference type="AlphaFoldDB" id="A0A1Y2GI02"/>
<feature type="transmembrane region" description="Helical" evidence="2">
    <location>
        <begin position="186"/>
        <end position="205"/>
    </location>
</feature>
<feature type="compositionally biased region" description="Polar residues" evidence="1">
    <location>
        <begin position="294"/>
        <end position="347"/>
    </location>
</feature>
<keyword evidence="4" id="KW-1185">Reference proteome</keyword>
<feature type="compositionally biased region" description="Basic and acidic residues" evidence="1">
    <location>
        <begin position="281"/>
        <end position="292"/>
    </location>
</feature>
<feature type="compositionally biased region" description="Polar residues" evidence="1">
    <location>
        <begin position="601"/>
        <end position="611"/>
    </location>
</feature>
<dbReference type="OrthoDB" id="2444597at2759"/>
<dbReference type="GeneID" id="33570772"/>
<name>A0A1Y2GI02_9FUNG</name>
<evidence type="ECO:0000256" key="1">
    <source>
        <dbReference type="SAM" id="MobiDB-lite"/>
    </source>
</evidence>
<comment type="caution">
    <text evidence="3">The sequence shown here is derived from an EMBL/GenBank/DDBJ whole genome shotgun (WGS) entry which is preliminary data.</text>
</comment>
<accession>A0A1Y2GI02</accession>